<feature type="compositionally biased region" description="Basic and acidic residues" evidence="1">
    <location>
        <begin position="272"/>
        <end position="294"/>
    </location>
</feature>
<reference evidence="2" key="2">
    <citation type="submission" date="2013-04" db="UniProtKB">
        <authorList>
            <consortium name="EnsemblPlants"/>
        </authorList>
    </citation>
    <scope>IDENTIFICATION</scope>
</reference>
<dbReference type="AlphaFoldDB" id="J3M0I6"/>
<evidence type="ECO:0000313" key="3">
    <source>
        <dbReference type="Proteomes" id="UP000006038"/>
    </source>
</evidence>
<dbReference type="Gramene" id="OB04G29110.1">
    <property type="protein sequence ID" value="OB04G29110.1"/>
    <property type="gene ID" value="OB04G29110"/>
</dbReference>
<proteinExistence type="predicted"/>
<evidence type="ECO:0000313" key="2">
    <source>
        <dbReference type="EnsemblPlants" id="OB04G29110.1"/>
    </source>
</evidence>
<protein>
    <submittedName>
        <fullName evidence="2">Uncharacterized protein</fullName>
    </submittedName>
</protein>
<organism evidence="2">
    <name type="scientific">Oryza brachyantha</name>
    <name type="common">malo sina</name>
    <dbReference type="NCBI Taxonomy" id="4533"/>
    <lineage>
        <taxon>Eukaryota</taxon>
        <taxon>Viridiplantae</taxon>
        <taxon>Streptophyta</taxon>
        <taxon>Embryophyta</taxon>
        <taxon>Tracheophyta</taxon>
        <taxon>Spermatophyta</taxon>
        <taxon>Magnoliopsida</taxon>
        <taxon>Liliopsida</taxon>
        <taxon>Poales</taxon>
        <taxon>Poaceae</taxon>
        <taxon>BOP clade</taxon>
        <taxon>Oryzoideae</taxon>
        <taxon>Oryzeae</taxon>
        <taxon>Oryzinae</taxon>
        <taxon>Oryza</taxon>
    </lineage>
</organism>
<feature type="region of interest" description="Disordered" evidence="1">
    <location>
        <begin position="1"/>
        <end position="63"/>
    </location>
</feature>
<feature type="region of interest" description="Disordered" evidence="1">
    <location>
        <begin position="226"/>
        <end position="246"/>
    </location>
</feature>
<dbReference type="HOGENOM" id="CLU_947888_0_0_1"/>
<feature type="compositionally biased region" description="Low complexity" evidence="1">
    <location>
        <begin position="259"/>
        <end position="270"/>
    </location>
</feature>
<keyword evidence="3" id="KW-1185">Reference proteome</keyword>
<sequence length="294" mass="32400">MFFDRKKQAYLPSYQQGHGENQEHDLERVVPGLGTRGVRRPSELGLDQQHEAEEEPGGEPSNVREVVYAGEYTQRQVDGGDDDQVRHGCTLQMVHSASGDWSGAKCLMNQAEEEEKAYSVAVDGPVGDELREHRAEEAEEGSGGADGDAIPADEEHGEDAPAEAGDEVHQPDLPCRTAETNAGQKKRKRRDILHTPLLLLTESSSLKGSEWGLTESKLLLEADADDEEADHVGEEVDEAGVQPGARLQPPRLVAVHHPVPVQRPVLPQPATIHRDHKPERDEAREWRERDARAG</sequence>
<name>J3M0I6_ORYBR</name>
<reference evidence="2" key="1">
    <citation type="journal article" date="2013" name="Nat. Commun.">
        <title>Whole-genome sequencing of Oryza brachyantha reveals mechanisms underlying Oryza genome evolution.</title>
        <authorList>
            <person name="Chen J."/>
            <person name="Huang Q."/>
            <person name="Gao D."/>
            <person name="Wang J."/>
            <person name="Lang Y."/>
            <person name="Liu T."/>
            <person name="Li B."/>
            <person name="Bai Z."/>
            <person name="Luis Goicoechea J."/>
            <person name="Liang C."/>
            <person name="Chen C."/>
            <person name="Zhang W."/>
            <person name="Sun S."/>
            <person name="Liao Y."/>
            <person name="Zhang X."/>
            <person name="Yang L."/>
            <person name="Song C."/>
            <person name="Wang M."/>
            <person name="Shi J."/>
            <person name="Liu G."/>
            <person name="Liu J."/>
            <person name="Zhou H."/>
            <person name="Zhou W."/>
            <person name="Yu Q."/>
            <person name="An N."/>
            <person name="Chen Y."/>
            <person name="Cai Q."/>
            <person name="Wang B."/>
            <person name="Liu B."/>
            <person name="Min J."/>
            <person name="Huang Y."/>
            <person name="Wu H."/>
            <person name="Li Z."/>
            <person name="Zhang Y."/>
            <person name="Yin Y."/>
            <person name="Song W."/>
            <person name="Jiang J."/>
            <person name="Jackson S.A."/>
            <person name="Wing R.A."/>
            <person name="Wang J."/>
            <person name="Chen M."/>
        </authorList>
    </citation>
    <scope>NUCLEOTIDE SEQUENCE [LARGE SCALE GENOMIC DNA]</scope>
    <source>
        <strain evidence="2">cv. IRGC 101232</strain>
    </source>
</reference>
<feature type="region of interest" description="Disordered" evidence="1">
    <location>
        <begin position="127"/>
        <end position="196"/>
    </location>
</feature>
<feature type="compositionally biased region" description="Acidic residues" evidence="1">
    <location>
        <begin position="151"/>
        <end position="165"/>
    </location>
</feature>
<dbReference type="Proteomes" id="UP000006038">
    <property type="component" value="Chromosome 4"/>
</dbReference>
<feature type="region of interest" description="Disordered" evidence="1">
    <location>
        <begin position="259"/>
        <end position="294"/>
    </location>
</feature>
<evidence type="ECO:0000256" key="1">
    <source>
        <dbReference type="SAM" id="MobiDB-lite"/>
    </source>
</evidence>
<accession>J3M0I6</accession>
<dbReference type="EnsemblPlants" id="OB04G29110.1">
    <property type="protein sequence ID" value="OB04G29110.1"/>
    <property type="gene ID" value="OB04G29110"/>
</dbReference>